<accession>A0A7J9NDQ7</accession>
<keyword evidence="2" id="KW-1185">Reference proteome</keyword>
<dbReference type="AlphaFoldDB" id="A0A7J9NDQ7"/>
<reference evidence="1 2" key="1">
    <citation type="journal article" date="2019" name="Genome Biol. Evol.">
        <title>Insights into the evolution of the New World diploid cottons (Gossypium, subgenus Houzingenia) based on genome sequencing.</title>
        <authorList>
            <person name="Grover C.E."/>
            <person name="Arick M.A. 2nd"/>
            <person name="Thrash A."/>
            <person name="Conover J.L."/>
            <person name="Sanders W.S."/>
            <person name="Peterson D.G."/>
            <person name="Frelichowski J.E."/>
            <person name="Scheffler J.A."/>
            <person name="Scheffler B.E."/>
            <person name="Wendel J.F."/>
        </authorList>
    </citation>
    <scope>NUCLEOTIDE SEQUENCE [LARGE SCALE GENOMIC DNA]</scope>
    <source>
        <strain evidence="1">1</strain>
        <tissue evidence="1">Leaf</tissue>
    </source>
</reference>
<evidence type="ECO:0000313" key="1">
    <source>
        <dbReference type="EMBL" id="MBA0881463.1"/>
    </source>
</evidence>
<dbReference type="OrthoDB" id="991372at2759"/>
<dbReference type="EMBL" id="JABFAF010279303">
    <property type="protein sequence ID" value="MBA0881463.1"/>
    <property type="molecule type" value="Genomic_DNA"/>
</dbReference>
<comment type="caution">
    <text evidence="1">The sequence shown here is derived from an EMBL/GenBank/DDBJ whole genome shotgun (WGS) entry which is preliminary data.</text>
</comment>
<dbReference type="Proteomes" id="UP000593576">
    <property type="component" value="Unassembled WGS sequence"/>
</dbReference>
<organism evidence="1 2">
    <name type="scientific">Gossypium schwendimanii</name>
    <name type="common">Cotton</name>
    <dbReference type="NCBI Taxonomy" id="34291"/>
    <lineage>
        <taxon>Eukaryota</taxon>
        <taxon>Viridiplantae</taxon>
        <taxon>Streptophyta</taxon>
        <taxon>Embryophyta</taxon>
        <taxon>Tracheophyta</taxon>
        <taxon>Spermatophyta</taxon>
        <taxon>Magnoliopsida</taxon>
        <taxon>eudicotyledons</taxon>
        <taxon>Gunneridae</taxon>
        <taxon>Pentapetalae</taxon>
        <taxon>rosids</taxon>
        <taxon>malvids</taxon>
        <taxon>Malvales</taxon>
        <taxon>Malvaceae</taxon>
        <taxon>Malvoideae</taxon>
        <taxon>Gossypium</taxon>
    </lineage>
</organism>
<protein>
    <submittedName>
        <fullName evidence="1">Uncharacterized protein</fullName>
    </submittedName>
</protein>
<gene>
    <name evidence="1" type="ORF">Goshw_000353</name>
</gene>
<proteinExistence type="predicted"/>
<sequence>MTPTIKEYAALLRIDNFQLNKIYVKEPKPMTFKKS</sequence>
<name>A0A7J9NDQ7_GOSSC</name>
<evidence type="ECO:0000313" key="2">
    <source>
        <dbReference type="Proteomes" id="UP000593576"/>
    </source>
</evidence>